<dbReference type="RefSeq" id="WP_092122052.1">
    <property type="nucleotide sequence ID" value="NZ_FMXO01000014.1"/>
</dbReference>
<evidence type="ECO:0000313" key="1">
    <source>
        <dbReference type="EMBL" id="SDB49537.1"/>
    </source>
</evidence>
<proteinExistence type="predicted"/>
<keyword evidence="2" id="KW-1185">Reference proteome</keyword>
<accession>A0A1G6DWH0</accession>
<dbReference type="OrthoDB" id="5456898at2"/>
<organism evidence="1 2">
    <name type="scientific">Desulfonatronum thiosulfatophilum</name>
    <dbReference type="NCBI Taxonomy" id="617002"/>
    <lineage>
        <taxon>Bacteria</taxon>
        <taxon>Pseudomonadati</taxon>
        <taxon>Thermodesulfobacteriota</taxon>
        <taxon>Desulfovibrionia</taxon>
        <taxon>Desulfovibrionales</taxon>
        <taxon>Desulfonatronaceae</taxon>
        <taxon>Desulfonatronum</taxon>
    </lineage>
</organism>
<name>A0A1G6DWH0_9BACT</name>
<reference evidence="1 2" key="1">
    <citation type="submission" date="2016-10" db="EMBL/GenBank/DDBJ databases">
        <authorList>
            <person name="de Groot N.N."/>
        </authorList>
    </citation>
    <scope>NUCLEOTIDE SEQUENCE [LARGE SCALE GENOMIC DNA]</scope>
    <source>
        <strain evidence="1 2">ASO4-2</strain>
    </source>
</reference>
<protein>
    <submittedName>
        <fullName evidence="1">Uncharacterized protein</fullName>
    </submittedName>
</protein>
<dbReference type="EMBL" id="FMXO01000014">
    <property type="protein sequence ID" value="SDB49537.1"/>
    <property type="molecule type" value="Genomic_DNA"/>
</dbReference>
<evidence type="ECO:0000313" key="2">
    <source>
        <dbReference type="Proteomes" id="UP000198771"/>
    </source>
</evidence>
<gene>
    <name evidence="1" type="ORF">SAMN05660653_02422</name>
</gene>
<sequence length="153" mass="17115">MVNLGFISSSEQCPPHVRHVRILAGREHFSGAGQAEVRILTDAQGRTSWALDWLVAAPGDVAAWSKLMAIQMNNLAWPAWWLDVGSLLQTTSLPADSALARWGNPFWGAYLGDALVFLDVGGRRRMVYQVVRQWEARMPHMRFSTKHDLDATT</sequence>
<dbReference type="Proteomes" id="UP000198771">
    <property type="component" value="Unassembled WGS sequence"/>
</dbReference>
<dbReference type="STRING" id="617002.SAMN05660653_02422"/>
<dbReference type="AlphaFoldDB" id="A0A1G6DWH0"/>